<evidence type="ECO:0000259" key="5">
    <source>
        <dbReference type="Pfam" id="PF01212"/>
    </source>
</evidence>
<reference evidence="6 7" key="1">
    <citation type="submission" date="2020-08" db="EMBL/GenBank/DDBJ databases">
        <title>Genomic Encyclopedia of Type Strains, Phase IV (KMG-IV): sequencing the most valuable type-strain genomes for metagenomic binning, comparative biology and taxonomic classification.</title>
        <authorList>
            <person name="Goeker M."/>
        </authorList>
    </citation>
    <scope>NUCLEOTIDE SEQUENCE [LARGE SCALE GENOMIC DNA]</scope>
    <source>
        <strain evidence="6 7">DSM 26736</strain>
    </source>
</reference>
<evidence type="ECO:0000313" key="7">
    <source>
        <dbReference type="Proteomes" id="UP000527143"/>
    </source>
</evidence>
<evidence type="ECO:0000256" key="2">
    <source>
        <dbReference type="ARBA" id="ARBA00006966"/>
    </source>
</evidence>
<keyword evidence="7" id="KW-1185">Reference proteome</keyword>
<accession>A0A840YHD0</accession>
<dbReference type="RefSeq" id="WP_184088188.1">
    <property type="nucleotide sequence ID" value="NZ_JACIJF010000007.1"/>
</dbReference>
<dbReference type="Proteomes" id="UP000527143">
    <property type="component" value="Unassembled WGS sequence"/>
</dbReference>
<dbReference type="Pfam" id="PF01212">
    <property type="entry name" value="Beta_elim_lyase"/>
    <property type="match status" value="1"/>
</dbReference>
<dbReference type="SUPFAM" id="SSF53383">
    <property type="entry name" value="PLP-dependent transferases"/>
    <property type="match status" value="1"/>
</dbReference>
<dbReference type="Gene3D" id="3.90.1150.10">
    <property type="entry name" value="Aspartate Aminotransferase, domain 1"/>
    <property type="match status" value="1"/>
</dbReference>
<protein>
    <submittedName>
        <fullName evidence="6">Threonine aldolase</fullName>
        <ecNumber evidence="6">4.1.2.5</ecNumber>
    </submittedName>
</protein>
<comment type="subunit">
    <text evidence="3">Homotetramer.</text>
</comment>
<dbReference type="Gene3D" id="3.40.640.10">
    <property type="entry name" value="Type I PLP-dependent aspartate aminotransferase-like (Major domain)"/>
    <property type="match status" value="1"/>
</dbReference>
<evidence type="ECO:0000256" key="3">
    <source>
        <dbReference type="ARBA" id="ARBA00011881"/>
    </source>
</evidence>
<dbReference type="GO" id="GO:0004793">
    <property type="term" value="F:threonine aldolase activity"/>
    <property type="evidence" value="ECO:0007669"/>
    <property type="project" value="UniProtKB-EC"/>
</dbReference>
<proteinExistence type="inferred from homology"/>
<dbReference type="InterPro" id="IPR015421">
    <property type="entry name" value="PyrdxlP-dep_Trfase_major"/>
</dbReference>
<sequence>MRFFSDNAAPVSPQVLQAMLEVNQLDTAYDGDRWSKQLDGRFSELFGTQVRALWVPSGTAANCLALAALCPPHGGVLCSRDAHIQNDECGAPEFYTHGAKLMLVEGQGAKITPEALRGVLGNIRNDVHQVQPHAISITNATEYGLVYTPEEVAAIGDVARERKLGLHMDGARFANAVAHLGCHPGDVTWRAGVDALSFGFVKNGGMSAEALIFFKPELADVTLYRRKRAGLLLSKGRYLAAQILAMLDGDLWLENARAANVAAQLLADAAGAHRLVHPVEANEVFLKATPEEAAGLRALGFDFYDWAPGEVRLVTSWDQAEAAVRPLADAIAKLT</sequence>
<dbReference type="InterPro" id="IPR015424">
    <property type="entry name" value="PyrdxlP-dep_Trfase"/>
</dbReference>
<dbReference type="PANTHER" id="PTHR48097:SF5">
    <property type="entry name" value="LOW SPECIFICITY L-THREONINE ALDOLASE"/>
    <property type="match status" value="1"/>
</dbReference>
<dbReference type="EMBL" id="JACIJF010000007">
    <property type="protein sequence ID" value="MBB5711399.1"/>
    <property type="molecule type" value="Genomic_DNA"/>
</dbReference>
<evidence type="ECO:0000313" key="6">
    <source>
        <dbReference type="EMBL" id="MBB5711399.1"/>
    </source>
</evidence>
<name>A0A840YHD0_9SPHN</name>
<organism evidence="6 7">
    <name type="scientific">Sphingomonas xinjiangensis</name>
    <dbReference type="NCBI Taxonomy" id="643568"/>
    <lineage>
        <taxon>Bacteria</taxon>
        <taxon>Pseudomonadati</taxon>
        <taxon>Pseudomonadota</taxon>
        <taxon>Alphaproteobacteria</taxon>
        <taxon>Sphingomonadales</taxon>
        <taxon>Sphingomonadaceae</taxon>
        <taxon>Sphingomonas</taxon>
    </lineage>
</organism>
<comment type="caution">
    <text evidence="6">The sequence shown here is derived from an EMBL/GenBank/DDBJ whole genome shotgun (WGS) entry which is preliminary data.</text>
</comment>
<gene>
    <name evidence="6" type="ORF">FHT02_002643</name>
</gene>
<dbReference type="InterPro" id="IPR001597">
    <property type="entry name" value="ArAA_b-elim_lyase/Thr_aldolase"/>
</dbReference>
<dbReference type="AlphaFoldDB" id="A0A840YHD0"/>
<feature type="domain" description="Aromatic amino acid beta-eliminating lyase/threonine aldolase" evidence="5">
    <location>
        <begin position="3"/>
        <end position="286"/>
    </location>
</feature>
<comment type="similarity">
    <text evidence="2">Belongs to the threonine aldolase family.</text>
</comment>
<keyword evidence="4" id="KW-0663">Pyridoxal phosphate</keyword>
<evidence type="ECO:0000256" key="1">
    <source>
        <dbReference type="ARBA" id="ARBA00001933"/>
    </source>
</evidence>
<dbReference type="PANTHER" id="PTHR48097">
    <property type="entry name" value="L-THREONINE ALDOLASE-RELATED"/>
    <property type="match status" value="1"/>
</dbReference>
<keyword evidence="6" id="KW-0456">Lyase</keyword>
<dbReference type="InterPro" id="IPR015422">
    <property type="entry name" value="PyrdxlP-dep_Trfase_small"/>
</dbReference>
<evidence type="ECO:0000256" key="4">
    <source>
        <dbReference type="ARBA" id="ARBA00022898"/>
    </source>
</evidence>
<comment type="cofactor">
    <cofactor evidence="1">
        <name>pyridoxal 5'-phosphate</name>
        <dbReference type="ChEBI" id="CHEBI:597326"/>
    </cofactor>
</comment>
<dbReference type="GO" id="GO:0006520">
    <property type="term" value="P:amino acid metabolic process"/>
    <property type="evidence" value="ECO:0007669"/>
    <property type="project" value="InterPro"/>
</dbReference>
<dbReference type="EC" id="4.1.2.5" evidence="6"/>